<feature type="signal peptide" evidence="16">
    <location>
        <begin position="1"/>
        <end position="23"/>
    </location>
</feature>
<dbReference type="InterPro" id="IPR008266">
    <property type="entry name" value="Tyr_kinase_AS"/>
</dbReference>
<keyword evidence="9" id="KW-1133">Transmembrane helix</keyword>
<evidence type="ECO:0000256" key="15">
    <source>
        <dbReference type="SAM" id="MobiDB-lite"/>
    </source>
</evidence>
<evidence type="ECO:0000256" key="14">
    <source>
        <dbReference type="PROSITE-ProRule" id="PRU10141"/>
    </source>
</evidence>
<keyword evidence="18" id="KW-1185">Reference proteome</keyword>
<evidence type="ECO:0000256" key="13">
    <source>
        <dbReference type="ARBA" id="ARBA00051243"/>
    </source>
</evidence>
<dbReference type="InterPro" id="IPR020635">
    <property type="entry name" value="Tyr_kinase_cat_dom"/>
</dbReference>
<keyword evidence="6 14" id="KW-0547">Nucleotide-binding</keyword>
<evidence type="ECO:0000256" key="12">
    <source>
        <dbReference type="ARBA" id="ARBA00023180"/>
    </source>
</evidence>
<dbReference type="AlphaFoldDB" id="A0A8B7NMZ4"/>
<dbReference type="PROSITE" id="PS50011">
    <property type="entry name" value="PROTEIN_KINASE_DOM"/>
    <property type="match status" value="1"/>
</dbReference>
<dbReference type="GO" id="GO:0007169">
    <property type="term" value="P:cell surface receptor protein tyrosine kinase signaling pathway"/>
    <property type="evidence" value="ECO:0007669"/>
    <property type="project" value="TreeGrafter"/>
</dbReference>
<feature type="binding site" evidence="14">
    <location>
        <position position="494"/>
    </location>
    <ligand>
        <name>ATP</name>
        <dbReference type="ChEBI" id="CHEBI:30616"/>
    </ligand>
</feature>
<evidence type="ECO:0000256" key="6">
    <source>
        <dbReference type="ARBA" id="ARBA00022741"/>
    </source>
</evidence>
<evidence type="ECO:0000256" key="11">
    <source>
        <dbReference type="ARBA" id="ARBA00023137"/>
    </source>
</evidence>
<organism evidence="18 19">
    <name type="scientific">Hyalella azteca</name>
    <name type="common">Amphipod</name>
    <dbReference type="NCBI Taxonomy" id="294128"/>
    <lineage>
        <taxon>Eukaryota</taxon>
        <taxon>Metazoa</taxon>
        <taxon>Ecdysozoa</taxon>
        <taxon>Arthropoda</taxon>
        <taxon>Crustacea</taxon>
        <taxon>Multicrustacea</taxon>
        <taxon>Malacostraca</taxon>
        <taxon>Eumalacostraca</taxon>
        <taxon>Peracarida</taxon>
        <taxon>Amphipoda</taxon>
        <taxon>Senticaudata</taxon>
        <taxon>Talitrida</taxon>
        <taxon>Talitroidea</taxon>
        <taxon>Hyalellidae</taxon>
        <taxon>Hyalella</taxon>
    </lineage>
</organism>
<evidence type="ECO:0000313" key="18">
    <source>
        <dbReference type="Proteomes" id="UP000694843"/>
    </source>
</evidence>
<keyword evidence="12" id="KW-0325">Glycoprotein</keyword>
<dbReference type="SMART" id="SM00219">
    <property type="entry name" value="TyrKc"/>
    <property type="match status" value="1"/>
</dbReference>
<keyword evidence="19" id="KW-0675">Receptor</keyword>
<dbReference type="InterPro" id="IPR011009">
    <property type="entry name" value="Kinase-like_dom_sf"/>
</dbReference>
<evidence type="ECO:0000259" key="17">
    <source>
        <dbReference type="PROSITE" id="PS50011"/>
    </source>
</evidence>
<name>A0A8B7NMZ4_HYAAZ</name>
<dbReference type="GO" id="GO:0043235">
    <property type="term" value="C:receptor complex"/>
    <property type="evidence" value="ECO:0007669"/>
    <property type="project" value="TreeGrafter"/>
</dbReference>
<dbReference type="GO" id="GO:0005524">
    <property type="term" value="F:ATP binding"/>
    <property type="evidence" value="ECO:0007669"/>
    <property type="project" value="UniProtKB-UniRule"/>
</dbReference>
<dbReference type="OrthoDB" id="3256376at2759"/>
<dbReference type="InterPro" id="IPR015919">
    <property type="entry name" value="Cadherin-like_sf"/>
</dbReference>
<gene>
    <name evidence="19" type="primary">LOC108671962</name>
</gene>
<dbReference type="EC" id="2.7.10.1" evidence="2"/>
<dbReference type="InterPro" id="IPR017441">
    <property type="entry name" value="Protein_kinase_ATP_BS"/>
</dbReference>
<dbReference type="GO" id="GO:1902533">
    <property type="term" value="P:positive regulation of intracellular signal transduction"/>
    <property type="evidence" value="ECO:0007669"/>
    <property type="project" value="UniProtKB-ARBA"/>
</dbReference>
<evidence type="ECO:0000256" key="9">
    <source>
        <dbReference type="ARBA" id="ARBA00022989"/>
    </source>
</evidence>
<evidence type="ECO:0000256" key="7">
    <source>
        <dbReference type="ARBA" id="ARBA00022777"/>
    </source>
</evidence>
<dbReference type="InterPro" id="IPR050122">
    <property type="entry name" value="RTK"/>
</dbReference>
<evidence type="ECO:0000313" key="19">
    <source>
        <dbReference type="RefSeq" id="XP_018015054.1"/>
    </source>
</evidence>
<evidence type="ECO:0000256" key="8">
    <source>
        <dbReference type="ARBA" id="ARBA00022840"/>
    </source>
</evidence>
<evidence type="ECO:0000256" key="1">
    <source>
        <dbReference type="ARBA" id="ARBA00004479"/>
    </source>
</evidence>
<dbReference type="GO" id="GO:0005886">
    <property type="term" value="C:plasma membrane"/>
    <property type="evidence" value="ECO:0007669"/>
    <property type="project" value="TreeGrafter"/>
</dbReference>
<reference evidence="19" key="1">
    <citation type="submission" date="2025-08" db="UniProtKB">
        <authorList>
            <consortium name="RefSeq"/>
        </authorList>
    </citation>
    <scope>IDENTIFICATION</scope>
    <source>
        <tissue evidence="19">Whole organism</tissue>
    </source>
</reference>
<comment type="subcellular location">
    <subcellularLocation>
        <location evidence="1">Membrane</location>
        <topology evidence="1">Single-pass type I membrane protein</topology>
    </subcellularLocation>
</comment>
<keyword evidence="4" id="KW-0812">Transmembrane</keyword>
<protein>
    <recommendedName>
        <fullName evidence="2">receptor protein-tyrosine kinase</fullName>
        <ecNumber evidence="2">2.7.10.1</ecNumber>
    </recommendedName>
</protein>
<dbReference type="Proteomes" id="UP000694843">
    <property type="component" value="Unplaced"/>
</dbReference>
<evidence type="ECO:0000256" key="16">
    <source>
        <dbReference type="SAM" id="SignalP"/>
    </source>
</evidence>
<dbReference type="KEGG" id="hazt:108671962"/>
<feature type="domain" description="Protein kinase" evidence="17">
    <location>
        <begin position="459"/>
        <end position="735"/>
    </location>
</feature>
<evidence type="ECO:0000256" key="5">
    <source>
        <dbReference type="ARBA" id="ARBA00022729"/>
    </source>
</evidence>
<dbReference type="SUPFAM" id="SSF56112">
    <property type="entry name" value="Protein kinase-like (PK-like)"/>
    <property type="match status" value="1"/>
</dbReference>
<keyword evidence="5 16" id="KW-0732">Signal</keyword>
<keyword evidence="10" id="KW-0472">Membrane</keyword>
<dbReference type="PROSITE" id="PS00109">
    <property type="entry name" value="PROTEIN_KINASE_TYR"/>
    <property type="match status" value="1"/>
</dbReference>
<evidence type="ECO:0000256" key="2">
    <source>
        <dbReference type="ARBA" id="ARBA00011902"/>
    </source>
</evidence>
<evidence type="ECO:0000256" key="3">
    <source>
        <dbReference type="ARBA" id="ARBA00022679"/>
    </source>
</evidence>
<evidence type="ECO:0000256" key="4">
    <source>
        <dbReference type="ARBA" id="ARBA00022692"/>
    </source>
</evidence>
<dbReference type="FunFam" id="1.10.510.10:FF:000190">
    <property type="entry name" value="Proto-oncogene tyrosine-protein kinase receptor Ret"/>
    <property type="match status" value="1"/>
</dbReference>
<dbReference type="RefSeq" id="XP_018015054.1">
    <property type="nucleotide sequence ID" value="XM_018159565.2"/>
</dbReference>
<dbReference type="InterPro" id="IPR001245">
    <property type="entry name" value="Ser-Thr/Tyr_kinase_cat_dom"/>
</dbReference>
<dbReference type="CDD" id="cd11304">
    <property type="entry name" value="Cadherin_repeat"/>
    <property type="match status" value="2"/>
</dbReference>
<dbReference type="PANTHER" id="PTHR24416">
    <property type="entry name" value="TYROSINE-PROTEIN KINASE RECEPTOR"/>
    <property type="match status" value="1"/>
</dbReference>
<keyword evidence="8 14" id="KW-0067">ATP-binding</keyword>
<evidence type="ECO:0000256" key="10">
    <source>
        <dbReference type="ARBA" id="ARBA00023136"/>
    </source>
</evidence>
<feature type="compositionally biased region" description="Polar residues" evidence="15">
    <location>
        <begin position="431"/>
        <end position="440"/>
    </location>
</feature>
<keyword evidence="7 19" id="KW-0418">Kinase</keyword>
<dbReference type="GO" id="GO:0005509">
    <property type="term" value="F:calcium ion binding"/>
    <property type="evidence" value="ECO:0007669"/>
    <property type="project" value="InterPro"/>
</dbReference>
<dbReference type="Gene3D" id="1.10.510.10">
    <property type="entry name" value="Transferase(Phosphotransferase) domain 1"/>
    <property type="match status" value="1"/>
</dbReference>
<dbReference type="Pfam" id="PF07714">
    <property type="entry name" value="PK_Tyr_Ser-Thr"/>
    <property type="match status" value="1"/>
</dbReference>
<dbReference type="GeneID" id="108671962"/>
<sequence length="765" mass="84153">MALVNKVLVLWAYLSLLTAGINGRTPPTLSMPRDWMVGEQEPVGAVVARITAQDDEGDVVHFSVAPPKFGDDGSSLVSVDQGGVVRVAKSLQGLGGRNFFVGIVATDGEFTTRSETRLEVQSPHGKTPRGGLWAALNPNSSPPFGAAFPPLGVPANPALGLPGRRPTIPIPFNEPEPSGSPPLLMLPTPATWRVPASSSLNALVAVVEARDLSGDDFFFTIKDAEDLLTIDRNTGEVRVKASLKDKMGEHFVRVEVSNRHGTADEDVLLHVVSDETDDEPSSKHTSTEVELEPSTRPTLIAIINNGPTPPATTVRPPVLEDNVEMKDTATVMTVAVSAASVMLGLACGLLSWCCCCRKPDKKPQKKLSSKESSMKFDKKSLELTPVSSASSSLSRMESQILPSAIPPILRFWERRASENKYEDGHIPPAPSSRSNSTKDSTLTLTNDSIDEWEFPRHKLKVLGILGEGCFGQVWKYEATDLKGPDTGKTFVAVKTLKESAGLQEKKDLQQELKVLKGLGKHPNVVSLLACCTEKEPTLVILEYLVNGKLQSYLRERRAHMPYNNLHGTSASLSPRDLTIFAVQVAKGMDYLSTHGIVHRDLAARNVLVGEDKVCKVADFGFARDVANNHVYERKSDGRLPIRWMALESLYDNIFTSKTDVWSFGILLWEIVTLGSTPYPGMSAEEVMKRIKSGYRLEKPSYCKREMYNIMYYCWYEDAKDRPSFKELVKYLEGLITSEVDYIELNNFPERAYYNIPTAAASGELL</sequence>
<dbReference type="GO" id="GO:0004714">
    <property type="term" value="F:transmembrane receptor protein tyrosine kinase activity"/>
    <property type="evidence" value="ECO:0007669"/>
    <property type="project" value="UniProtKB-EC"/>
</dbReference>
<dbReference type="SUPFAM" id="SSF49313">
    <property type="entry name" value="Cadherin-like"/>
    <property type="match status" value="1"/>
</dbReference>
<dbReference type="PROSITE" id="PS00107">
    <property type="entry name" value="PROTEIN_KINASE_ATP"/>
    <property type="match status" value="1"/>
</dbReference>
<dbReference type="CDD" id="cd00192">
    <property type="entry name" value="PTKc"/>
    <property type="match status" value="1"/>
</dbReference>
<proteinExistence type="predicted"/>
<dbReference type="Gene3D" id="3.30.200.20">
    <property type="entry name" value="Phosphorylase Kinase, domain 1"/>
    <property type="match status" value="1"/>
</dbReference>
<comment type="catalytic activity">
    <reaction evidence="13">
        <text>L-tyrosyl-[protein] + ATP = O-phospho-L-tyrosyl-[protein] + ADP + H(+)</text>
        <dbReference type="Rhea" id="RHEA:10596"/>
        <dbReference type="Rhea" id="RHEA-COMP:10136"/>
        <dbReference type="Rhea" id="RHEA-COMP:20101"/>
        <dbReference type="ChEBI" id="CHEBI:15378"/>
        <dbReference type="ChEBI" id="CHEBI:30616"/>
        <dbReference type="ChEBI" id="CHEBI:46858"/>
        <dbReference type="ChEBI" id="CHEBI:61978"/>
        <dbReference type="ChEBI" id="CHEBI:456216"/>
        <dbReference type="EC" id="2.7.10.1"/>
    </reaction>
</comment>
<accession>A0A8B7NMZ4</accession>
<dbReference type="PANTHER" id="PTHR24416:SF621">
    <property type="entry name" value="TYROSINE KINASE RECEPTOR CAD96CA"/>
    <property type="match status" value="1"/>
</dbReference>
<dbReference type="PRINTS" id="PR00109">
    <property type="entry name" value="TYRKINASE"/>
</dbReference>
<keyword evidence="11" id="KW-0829">Tyrosine-protein kinase</keyword>
<dbReference type="InterPro" id="IPR000719">
    <property type="entry name" value="Prot_kinase_dom"/>
</dbReference>
<feature type="chain" id="PRO_5034821296" description="receptor protein-tyrosine kinase" evidence="16">
    <location>
        <begin position="24"/>
        <end position="765"/>
    </location>
</feature>
<feature type="region of interest" description="Disordered" evidence="15">
    <location>
        <begin position="420"/>
        <end position="440"/>
    </location>
</feature>
<keyword evidence="3" id="KW-0808">Transferase</keyword>
<dbReference type="Gene3D" id="2.60.40.60">
    <property type="entry name" value="Cadherins"/>
    <property type="match status" value="2"/>
</dbReference>